<organism evidence="1 2">
    <name type="scientific">Edwardsiella ictaluri (strain 93-146)</name>
    <dbReference type="NCBI Taxonomy" id="634503"/>
    <lineage>
        <taxon>Bacteria</taxon>
        <taxon>Pseudomonadati</taxon>
        <taxon>Pseudomonadota</taxon>
        <taxon>Gammaproteobacteria</taxon>
        <taxon>Enterobacterales</taxon>
        <taxon>Hafniaceae</taxon>
        <taxon>Edwardsiella</taxon>
    </lineage>
</organism>
<dbReference type="Proteomes" id="UP000001485">
    <property type="component" value="Chromosome"/>
</dbReference>
<dbReference type="EMBL" id="CP001600">
    <property type="protein sequence ID" value="ACR69097.1"/>
    <property type="molecule type" value="Genomic_DNA"/>
</dbReference>
<proteinExistence type="predicted"/>
<evidence type="ECO:0000313" key="2">
    <source>
        <dbReference type="Proteomes" id="UP000001485"/>
    </source>
</evidence>
<dbReference type="HOGENOM" id="CLU_2953071_0_0_6"/>
<dbReference type="KEGG" id="eic:NT01EI_1921"/>
<dbReference type="AlphaFoldDB" id="C5B881"/>
<reference evidence="2" key="1">
    <citation type="submission" date="2009-03" db="EMBL/GenBank/DDBJ databases">
        <title>Complete genome sequence of Edwardsiella ictaluri 93-146.</title>
        <authorList>
            <person name="Williams M.L."/>
            <person name="Gillaspy A.F."/>
            <person name="Dyer D.W."/>
            <person name="Thune R.L."/>
            <person name="Waldbieser G.C."/>
            <person name="Schuster S.C."/>
            <person name="Gipson J."/>
            <person name="Zaitshik J."/>
            <person name="Landry C."/>
            <person name="Lawrence M.L."/>
        </authorList>
    </citation>
    <scope>NUCLEOTIDE SEQUENCE [LARGE SCALE GENOMIC DNA]</scope>
    <source>
        <strain evidence="2">93-146</strain>
    </source>
</reference>
<name>C5B881_EDWI9</name>
<accession>C5B881</accession>
<reference evidence="1 2" key="2">
    <citation type="journal article" date="2012" name="J. Bacteriol.">
        <title>Genome Sequence of Edwardsiella ictaluri 93-146, a Strain Associated with a Natural Channel Catfish Outbreak of Enteric Septicemia of Catfish.</title>
        <authorList>
            <person name="Williams M.L."/>
            <person name="Gillaspy A.F."/>
            <person name="Dyer D.W."/>
            <person name="Thune R.L."/>
            <person name="Waldbieser G.C."/>
            <person name="Schuster S.C."/>
            <person name="Gipson J."/>
            <person name="Zaitshik J."/>
            <person name="Landry C."/>
            <person name="Banes M.M."/>
            <person name="Lawrence M.L."/>
        </authorList>
    </citation>
    <scope>NUCLEOTIDE SEQUENCE [LARGE SCALE GENOMIC DNA]</scope>
    <source>
        <strain evidence="1 2">93-146</strain>
    </source>
</reference>
<evidence type="ECO:0000313" key="1">
    <source>
        <dbReference type="EMBL" id="ACR69097.1"/>
    </source>
</evidence>
<gene>
    <name evidence="1" type="ordered locus">NT01EI_1921</name>
</gene>
<sequence>MRRTGNVAWLPQSGSYVSIQPVTPHAITKQQTVKFSTPRTAAAKDLHAGAGFSHYPESS</sequence>
<protein>
    <submittedName>
        <fullName evidence="1">Uncharacterized protein</fullName>
    </submittedName>
</protein>